<organism evidence="1">
    <name type="scientific">viral metagenome</name>
    <dbReference type="NCBI Taxonomy" id="1070528"/>
    <lineage>
        <taxon>unclassified sequences</taxon>
        <taxon>metagenomes</taxon>
        <taxon>organismal metagenomes</taxon>
    </lineage>
</organism>
<proteinExistence type="predicted"/>
<dbReference type="AlphaFoldDB" id="A0A6M3J1T5"/>
<protein>
    <submittedName>
        <fullName evidence="1">Uncharacterized protein</fullName>
    </submittedName>
</protein>
<dbReference type="EMBL" id="MT141494">
    <property type="protein sequence ID" value="QJA63305.1"/>
    <property type="molecule type" value="Genomic_DNA"/>
</dbReference>
<sequence>MPISVTTTGFYGGLTVSELEKAIMWELGQVVGLDANFNKFPQWLIRQKLNDRQNKFVFHSQCLKKFCLIAAKADYRQYKLPDNCMDGGVISGRFYDTASSYQELEIVDQHYMNTVEEGYLVDSSSTPQYIWQGDMYGNVPTLAVHPPADTAGTVYDASSDTGVAIGGLAPASSTNTTGTATGGSGTTLDDTTTTFTDLGLVPGVYVRNTTDGSYAYIQSIATNTLTFAATLTGGTANTFSAGDSYEILLGEYGVMTGWDSSGDKFIFGYDYGLVAKITVPANTFMVHYMPYPHAFPETGNPGQYPEIPRLYHMDFAMGVVADLLRTFHESSREFKRAEYYEAIFNMAVTFASGKKNTRPFKDKPIFFRPRIK</sequence>
<accession>A0A6M3J1T5</accession>
<gene>
    <name evidence="1" type="ORF">MM415B00636_0038</name>
</gene>
<reference evidence="1" key="1">
    <citation type="submission" date="2020-03" db="EMBL/GenBank/DDBJ databases">
        <title>The deep terrestrial virosphere.</title>
        <authorList>
            <person name="Holmfeldt K."/>
            <person name="Nilsson E."/>
            <person name="Simone D."/>
            <person name="Lopez-Fernandez M."/>
            <person name="Wu X."/>
            <person name="de Brujin I."/>
            <person name="Lundin D."/>
            <person name="Andersson A."/>
            <person name="Bertilsson S."/>
            <person name="Dopson M."/>
        </authorList>
    </citation>
    <scope>NUCLEOTIDE SEQUENCE</scope>
    <source>
        <strain evidence="1">MM415B00636</strain>
    </source>
</reference>
<evidence type="ECO:0000313" key="1">
    <source>
        <dbReference type="EMBL" id="QJA63305.1"/>
    </source>
</evidence>
<name>A0A6M3J1T5_9ZZZZ</name>